<evidence type="ECO:0000313" key="1">
    <source>
        <dbReference type="EMBL" id="KAJ7517251.1"/>
    </source>
</evidence>
<dbReference type="EMBL" id="CM055112">
    <property type="protein sequence ID" value="KAJ7517251.1"/>
    <property type="molecule type" value="Genomic_DNA"/>
</dbReference>
<keyword evidence="2" id="KW-1185">Reference proteome</keyword>
<evidence type="ECO:0000313" key="2">
    <source>
        <dbReference type="Proteomes" id="UP001162992"/>
    </source>
</evidence>
<organism evidence="1 2">
    <name type="scientific">Diphasiastrum complanatum</name>
    <name type="common">Issler's clubmoss</name>
    <name type="synonym">Lycopodium complanatum</name>
    <dbReference type="NCBI Taxonomy" id="34168"/>
    <lineage>
        <taxon>Eukaryota</taxon>
        <taxon>Viridiplantae</taxon>
        <taxon>Streptophyta</taxon>
        <taxon>Embryophyta</taxon>
        <taxon>Tracheophyta</taxon>
        <taxon>Lycopodiopsida</taxon>
        <taxon>Lycopodiales</taxon>
        <taxon>Lycopodiaceae</taxon>
        <taxon>Lycopodioideae</taxon>
        <taxon>Diphasiastrum</taxon>
    </lineage>
</organism>
<proteinExistence type="predicted"/>
<sequence>MHSWPHICKIITGGFLSNFRLQQISCLAAAADKLRSNSDSECSQLWSPIIAGKATDWLLRPVSHALEEAKEKGSLIDRVAALEEKFLLISIELKKLLSLGHTSDTTPLSKSPSSRSEDSYKTVPDLSVLEEKHEISLNQGQHSPLSRQNALARDKANALLQGRPTALKLKEGTKTRNERDPESNSEVSFDEGDNLTPTSLGLLKKKRKKQFRQFLYKLLHPGSQSHAQDTQREAL</sequence>
<comment type="caution">
    <text evidence="1">The sequence shown here is derived from an EMBL/GenBank/DDBJ whole genome shotgun (WGS) entry which is preliminary data.</text>
</comment>
<protein>
    <submittedName>
        <fullName evidence="1">Uncharacterized protein</fullName>
    </submittedName>
</protein>
<accession>A0ACC2AIJ0</accession>
<gene>
    <name evidence="1" type="ORF">O6H91_21G015600</name>
</gene>
<name>A0ACC2AIJ0_DIPCM</name>
<dbReference type="Proteomes" id="UP001162992">
    <property type="component" value="Chromosome 21"/>
</dbReference>
<reference evidence="2" key="1">
    <citation type="journal article" date="2024" name="Proc. Natl. Acad. Sci. U.S.A.">
        <title>Extraordinary preservation of gene collinearity over three hundred million years revealed in homosporous lycophytes.</title>
        <authorList>
            <person name="Li C."/>
            <person name="Wickell D."/>
            <person name="Kuo L.Y."/>
            <person name="Chen X."/>
            <person name="Nie B."/>
            <person name="Liao X."/>
            <person name="Peng D."/>
            <person name="Ji J."/>
            <person name="Jenkins J."/>
            <person name="Williams M."/>
            <person name="Shu S."/>
            <person name="Plott C."/>
            <person name="Barry K."/>
            <person name="Rajasekar S."/>
            <person name="Grimwood J."/>
            <person name="Han X."/>
            <person name="Sun S."/>
            <person name="Hou Z."/>
            <person name="He W."/>
            <person name="Dai G."/>
            <person name="Sun C."/>
            <person name="Schmutz J."/>
            <person name="Leebens-Mack J.H."/>
            <person name="Li F.W."/>
            <person name="Wang L."/>
        </authorList>
    </citation>
    <scope>NUCLEOTIDE SEQUENCE [LARGE SCALE GENOMIC DNA]</scope>
    <source>
        <strain evidence="2">cv. PW_Plant_1</strain>
    </source>
</reference>